<dbReference type="PRINTS" id="PR01438">
    <property type="entry name" value="UNVRSLSTRESS"/>
</dbReference>
<protein>
    <submittedName>
        <fullName evidence="3">Universal stress protein</fullName>
    </submittedName>
</protein>
<feature type="domain" description="UspA" evidence="2">
    <location>
        <begin position="152"/>
        <end position="295"/>
    </location>
</feature>
<dbReference type="Proteomes" id="UP000824083">
    <property type="component" value="Unassembled WGS sequence"/>
</dbReference>
<gene>
    <name evidence="3" type="ORF">IAC56_02720</name>
</gene>
<dbReference type="SUPFAM" id="SSF52402">
    <property type="entry name" value="Adenine nucleotide alpha hydrolases-like"/>
    <property type="match status" value="2"/>
</dbReference>
<feature type="domain" description="UspA" evidence="2">
    <location>
        <begin position="2"/>
        <end position="141"/>
    </location>
</feature>
<accession>A0A9D1IHT4</accession>
<evidence type="ECO:0000256" key="1">
    <source>
        <dbReference type="ARBA" id="ARBA00008791"/>
    </source>
</evidence>
<dbReference type="CDD" id="cd00293">
    <property type="entry name" value="USP-like"/>
    <property type="match status" value="2"/>
</dbReference>
<reference evidence="3" key="2">
    <citation type="journal article" date="2021" name="PeerJ">
        <title>Extensive microbial diversity within the chicken gut microbiome revealed by metagenomics and culture.</title>
        <authorList>
            <person name="Gilroy R."/>
            <person name="Ravi A."/>
            <person name="Getino M."/>
            <person name="Pursley I."/>
            <person name="Horton D.L."/>
            <person name="Alikhan N.F."/>
            <person name="Baker D."/>
            <person name="Gharbi K."/>
            <person name="Hall N."/>
            <person name="Watson M."/>
            <person name="Adriaenssens E.M."/>
            <person name="Foster-Nyarko E."/>
            <person name="Jarju S."/>
            <person name="Secka A."/>
            <person name="Antonio M."/>
            <person name="Oren A."/>
            <person name="Chaudhuri R.R."/>
            <person name="La Ragione R."/>
            <person name="Hildebrand F."/>
            <person name="Pallen M.J."/>
        </authorList>
    </citation>
    <scope>NUCLEOTIDE SEQUENCE</scope>
    <source>
        <strain evidence="3">7463</strain>
    </source>
</reference>
<dbReference type="Gene3D" id="3.40.50.620">
    <property type="entry name" value="HUPs"/>
    <property type="match status" value="2"/>
</dbReference>
<name>A0A9D1IHT4_9BURK</name>
<evidence type="ECO:0000313" key="3">
    <source>
        <dbReference type="EMBL" id="HIU37170.1"/>
    </source>
</evidence>
<evidence type="ECO:0000313" key="4">
    <source>
        <dbReference type="Proteomes" id="UP000824083"/>
    </source>
</evidence>
<proteinExistence type="inferred from homology"/>
<dbReference type="AlphaFoldDB" id="A0A9D1IHT4"/>
<reference evidence="3" key="1">
    <citation type="submission" date="2020-10" db="EMBL/GenBank/DDBJ databases">
        <authorList>
            <person name="Gilroy R."/>
        </authorList>
    </citation>
    <scope>NUCLEOTIDE SEQUENCE</scope>
    <source>
        <strain evidence="3">7463</strain>
    </source>
</reference>
<dbReference type="PANTHER" id="PTHR46268">
    <property type="entry name" value="STRESS RESPONSE PROTEIN NHAX"/>
    <property type="match status" value="1"/>
</dbReference>
<organism evidence="3 4">
    <name type="scientific">Candidatus Aphodousia faecigallinarum</name>
    <dbReference type="NCBI Taxonomy" id="2840677"/>
    <lineage>
        <taxon>Bacteria</taxon>
        <taxon>Pseudomonadati</taxon>
        <taxon>Pseudomonadota</taxon>
        <taxon>Betaproteobacteria</taxon>
        <taxon>Burkholderiales</taxon>
        <taxon>Sutterellaceae</taxon>
        <taxon>Sutterellaceae incertae sedis</taxon>
        <taxon>Candidatus Aphodousia</taxon>
    </lineage>
</organism>
<comment type="caution">
    <text evidence="3">The sequence shown here is derived from an EMBL/GenBank/DDBJ whole genome shotgun (WGS) entry which is preliminary data.</text>
</comment>
<dbReference type="PANTHER" id="PTHR46268:SF6">
    <property type="entry name" value="UNIVERSAL STRESS PROTEIN UP12"/>
    <property type="match status" value="1"/>
</dbReference>
<dbReference type="InterPro" id="IPR006016">
    <property type="entry name" value="UspA"/>
</dbReference>
<dbReference type="InterPro" id="IPR006015">
    <property type="entry name" value="Universal_stress_UspA"/>
</dbReference>
<sequence>MRVLVPIDGGADCREAIRFINSRKSWLESQKPQIELLYVQKPYMEHPTEEGDFDIQSWYYDDKIKAVFDDMAEDIATLPANVIKTSKIGHPAKVIASYAKEIGADLIVMGARGLSALKNLYLGSVSLGTIAKAPCPVLVCREHFTPREENLKIGIAVDGSGFGDRCTKFAVQNKELFGKNASFEVIFVHADEETVPSELLDKGVTELDKLLPKYEHEEYMNAIESPLAQLKAAGLQAKPVELRGSLQTTLTRYADENLNMVVMGSHGKGRISSLVFGSSTRAMVASCRMPIFIVPGEA</sequence>
<evidence type="ECO:0000259" key="2">
    <source>
        <dbReference type="Pfam" id="PF00582"/>
    </source>
</evidence>
<dbReference type="Pfam" id="PF00582">
    <property type="entry name" value="Usp"/>
    <property type="match status" value="2"/>
</dbReference>
<dbReference type="InterPro" id="IPR014729">
    <property type="entry name" value="Rossmann-like_a/b/a_fold"/>
</dbReference>
<comment type="similarity">
    <text evidence="1">Belongs to the universal stress protein A family.</text>
</comment>
<dbReference type="EMBL" id="DVMY01000049">
    <property type="protein sequence ID" value="HIU37170.1"/>
    <property type="molecule type" value="Genomic_DNA"/>
</dbReference>